<gene>
    <name evidence="2" type="ORF">DFH08DRAFT_764845</name>
</gene>
<organism evidence="2 3">
    <name type="scientific">Mycena albidolilacea</name>
    <dbReference type="NCBI Taxonomy" id="1033008"/>
    <lineage>
        <taxon>Eukaryota</taxon>
        <taxon>Fungi</taxon>
        <taxon>Dikarya</taxon>
        <taxon>Basidiomycota</taxon>
        <taxon>Agaricomycotina</taxon>
        <taxon>Agaricomycetes</taxon>
        <taxon>Agaricomycetidae</taxon>
        <taxon>Agaricales</taxon>
        <taxon>Marasmiineae</taxon>
        <taxon>Mycenaceae</taxon>
        <taxon>Mycena</taxon>
    </lineage>
</organism>
<dbReference type="PANTHER" id="PTHR31912">
    <property type="entry name" value="IP13529P"/>
    <property type="match status" value="1"/>
</dbReference>
<proteinExistence type="predicted"/>
<dbReference type="PANTHER" id="PTHR31912:SF34">
    <property type="entry name" value="NOTOCHORD-RELATED PROTEIN"/>
    <property type="match status" value="1"/>
</dbReference>
<evidence type="ECO:0000313" key="2">
    <source>
        <dbReference type="EMBL" id="KAJ7367152.1"/>
    </source>
</evidence>
<dbReference type="EMBL" id="JARIHO010000002">
    <property type="protein sequence ID" value="KAJ7367152.1"/>
    <property type="molecule type" value="Genomic_DNA"/>
</dbReference>
<feature type="compositionally biased region" description="Low complexity" evidence="1">
    <location>
        <begin position="1048"/>
        <end position="1060"/>
    </location>
</feature>
<evidence type="ECO:0000313" key="3">
    <source>
        <dbReference type="Proteomes" id="UP001218218"/>
    </source>
</evidence>
<feature type="compositionally biased region" description="Basic residues" evidence="1">
    <location>
        <begin position="1132"/>
        <end position="1148"/>
    </location>
</feature>
<feature type="region of interest" description="Disordered" evidence="1">
    <location>
        <begin position="1037"/>
        <end position="1148"/>
    </location>
</feature>
<sequence length="1148" mass="129356">MWGDYHKYEAGFSAGNEISEEDLRNNMEREMDMMGIWDAVGLGRQLDADLDRDMKNPEARDDALLNELLEGVLSLDFDPFDATEAQTDAEKSKEWYPYPSKTMLLLDICDNLPRLPVSESLMRTFIWILRECGAKDVPSFDGLRKIQKDLRSRCGVPTIPCTSVQGKNFCINDPKAIIQMECANPEIRSQFHLYPEINTNRSVSEIWHGQKLCSEINPDLLSPMFDAGNGIHFYVNEVAELKDGTFVIPLRWIKVDEMIHADAYAVEFNNEGVADIQKDPLRITTSVLGSNFPELQFRNRVPKWSDGSIAGGYPQRMPNRLRSIANGDPLYTIFVDYFSDDVSGNRSKSWNKHWNAYMTNRSLPRELLQQEFYVHFVSTSQYASVAEQFKEFQKLIKETEINPIRAPDKTSSTGCSCFRVIVNADPSDNPMQAEICSCMGATANHPCRKCNVGGTQGDKASNAGYHALFSCGEPRSKSSIFEVVQRHIELACEGNEAELKKSYTASGVKDKYTEYWTNDILSQFKKAVERGESKPEVTTALKQWVKDHSDDIYSPFLTTDGFDPPRDTPIELLHTILLGVLKYLWHTTHSSWTPDQKKLFELRLQAANTVDLSIESIRAAYIVQYANSLIGRQFKILLQLAVFQIHDLVDETRFRAWKAVGDLAALLWIPKIDNMESYCADLHVAIGSFLDSFAEIDPSKLVAKVKTHLLTHAPADVRLFGPLLGAITEAFESFNGVFRGASIHSNHRAPSRDIAIQLADIEGVKHRVAGGAWPLKGEGNEIVWARCGSSARQLLHEHPILQRLLGWKSPEVRRPGSVKLAAIPVVKGRKGRPHREIIVLSSTSAALAFNSRDFPADSEWYKCRNVVSQSQEICCRDSWIVSSSPVPNEEIATGKIIEILQRTDSAESIVILEQFVVQSKRHEIYNMPFMSPRRREEPVFLILKAEDIKFGFNVQHDCSSGTCKASGRKSVLQERRQTTLETTFIEHDSLITQFIINTASLHNPHLLRRVLPSDLIKPTPAWDDRVLLHHKQAERLRSGREVRRMQNAAAAGARKAMKAAAGGGRKAAPKSKKPVQKPALKRKVGAKAQGSRRPTKRRKTYRSDSDEPDLDSESETGSTSESEGEARETRPLPRRTGLRVRIARSYKE</sequence>
<comment type="caution">
    <text evidence="2">The sequence shown here is derived from an EMBL/GenBank/DDBJ whole genome shotgun (WGS) entry which is preliminary data.</text>
</comment>
<reference evidence="2" key="1">
    <citation type="submission" date="2023-03" db="EMBL/GenBank/DDBJ databases">
        <title>Massive genome expansion in bonnet fungi (Mycena s.s.) driven by repeated elements and novel gene families across ecological guilds.</title>
        <authorList>
            <consortium name="Lawrence Berkeley National Laboratory"/>
            <person name="Harder C.B."/>
            <person name="Miyauchi S."/>
            <person name="Viragh M."/>
            <person name="Kuo A."/>
            <person name="Thoen E."/>
            <person name="Andreopoulos B."/>
            <person name="Lu D."/>
            <person name="Skrede I."/>
            <person name="Drula E."/>
            <person name="Henrissat B."/>
            <person name="Morin E."/>
            <person name="Kohler A."/>
            <person name="Barry K."/>
            <person name="LaButti K."/>
            <person name="Morin E."/>
            <person name="Salamov A."/>
            <person name="Lipzen A."/>
            <person name="Mereny Z."/>
            <person name="Hegedus B."/>
            <person name="Baldrian P."/>
            <person name="Stursova M."/>
            <person name="Weitz H."/>
            <person name="Taylor A."/>
            <person name="Grigoriev I.V."/>
            <person name="Nagy L.G."/>
            <person name="Martin F."/>
            <person name="Kauserud H."/>
        </authorList>
    </citation>
    <scope>NUCLEOTIDE SEQUENCE</scope>
    <source>
        <strain evidence="2">CBHHK002</strain>
    </source>
</reference>
<keyword evidence="3" id="KW-1185">Reference proteome</keyword>
<evidence type="ECO:0000256" key="1">
    <source>
        <dbReference type="SAM" id="MobiDB-lite"/>
    </source>
</evidence>
<dbReference type="AlphaFoldDB" id="A0AAD7ASK2"/>
<dbReference type="Proteomes" id="UP001218218">
    <property type="component" value="Unassembled WGS sequence"/>
</dbReference>
<protein>
    <submittedName>
        <fullName evidence="2">Uncharacterized protein</fullName>
    </submittedName>
</protein>
<feature type="compositionally biased region" description="Basic residues" evidence="1">
    <location>
        <begin position="1067"/>
        <end position="1085"/>
    </location>
</feature>
<accession>A0AAD7ASK2</accession>
<name>A0AAD7ASK2_9AGAR</name>